<feature type="region of interest" description="Disordered" evidence="1">
    <location>
        <begin position="92"/>
        <end position="172"/>
    </location>
</feature>
<proteinExistence type="predicted"/>
<name>F4R8J4_MELLP</name>
<dbReference type="EMBL" id="GL883092">
    <property type="protein sequence ID" value="EGG11590.1"/>
    <property type="molecule type" value="Genomic_DNA"/>
</dbReference>
<evidence type="ECO:0000256" key="1">
    <source>
        <dbReference type="SAM" id="MobiDB-lite"/>
    </source>
</evidence>
<dbReference type="VEuPathDB" id="FungiDB:MELLADRAFT_59706"/>
<evidence type="ECO:0000313" key="2">
    <source>
        <dbReference type="EMBL" id="EGG11590.1"/>
    </source>
</evidence>
<dbReference type="HOGENOM" id="CLU_565079_0_0_1"/>
<protein>
    <submittedName>
        <fullName evidence="2">Uncharacterized protein</fullName>
    </submittedName>
</protein>
<feature type="region of interest" description="Disordered" evidence="1">
    <location>
        <begin position="31"/>
        <end position="54"/>
    </location>
</feature>
<organism evidence="3">
    <name type="scientific">Melampsora larici-populina (strain 98AG31 / pathotype 3-4-7)</name>
    <name type="common">Poplar leaf rust fungus</name>
    <dbReference type="NCBI Taxonomy" id="747676"/>
    <lineage>
        <taxon>Eukaryota</taxon>
        <taxon>Fungi</taxon>
        <taxon>Dikarya</taxon>
        <taxon>Basidiomycota</taxon>
        <taxon>Pucciniomycotina</taxon>
        <taxon>Pucciniomycetes</taxon>
        <taxon>Pucciniales</taxon>
        <taxon>Melampsoraceae</taxon>
        <taxon>Melampsora</taxon>
    </lineage>
</organism>
<feature type="compositionally biased region" description="Low complexity" evidence="1">
    <location>
        <begin position="218"/>
        <end position="227"/>
    </location>
</feature>
<dbReference type="Proteomes" id="UP000001072">
    <property type="component" value="Unassembled WGS sequence"/>
</dbReference>
<reference evidence="3" key="1">
    <citation type="journal article" date="2011" name="Proc. Natl. Acad. Sci. U.S.A.">
        <title>Obligate biotrophy features unraveled by the genomic analysis of rust fungi.</title>
        <authorList>
            <person name="Duplessis S."/>
            <person name="Cuomo C.A."/>
            <person name="Lin Y.-C."/>
            <person name="Aerts A."/>
            <person name="Tisserant E."/>
            <person name="Veneault-Fourrey C."/>
            <person name="Joly D.L."/>
            <person name="Hacquard S."/>
            <person name="Amselem J."/>
            <person name="Cantarel B.L."/>
            <person name="Chiu R."/>
            <person name="Coutinho P.M."/>
            <person name="Feau N."/>
            <person name="Field M."/>
            <person name="Frey P."/>
            <person name="Gelhaye E."/>
            <person name="Goldberg J."/>
            <person name="Grabherr M.G."/>
            <person name="Kodira C.D."/>
            <person name="Kohler A."/>
            <person name="Kuees U."/>
            <person name="Lindquist E.A."/>
            <person name="Lucas S.M."/>
            <person name="Mago R."/>
            <person name="Mauceli E."/>
            <person name="Morin E."/>
            <person name="Murat C."/>
            <person name="Pangilinan J.L."/>
            <person name="Park R."/>
            <person name="Pearson M."/>
            <person name="Quesneville H."/>
            <person name="Rouhier N."/>
            <person name="Sakthikumar S."/>
            <person name="Salamov A.A."/>
            <person name="Schmutz J."/>
            <person name="Selles B."/>
            <person name="Shapiro H."/>
            <person name="Tanguay P."/>
            <person name="Tuskan G.A."/>
            <person name="Henrissat B."/>
            <person name="Van de Peer Y."/>
            <person name="Rouze P."/>
            <person name="Ellis J.G."/>
            <person name="Dodds P.N."/>
            <person name="Schein J.E."/>
            <person name="Zhong S."/>
            <person name="Hamelin R.C."/>
            <person name="Grigoriev I.V."/>
            <person name="Szabo L.J."/>
            <person name="Martin F."/>
        </authorList>
    </citation>
    <scope>NUCLEOTIDE SEQUENCE [LARGE SCALE GENOMIC DNA]</scope>
    <source>
        <strain evidence="3">98AG31 / pathotype 3-4-7</strain>
    </source>
</reference>
<keyword evidence="3" id="KW-1185">Reference proteome</keyword>
<evidence type="ECO:0000313" key="3">
    <source>
        <dbReference type="Proteomes" id="UP000001072"/>
    </source>
</evidence>
<dbReference type="InParanoid" id="F4R8J4"/>
<gene>
    <name evidence="2" type="ORF">MELLADRAFT_59706</name>
</gene>
<dbReference type="AlphaFoldDB" id="F4R8J4"/>
<accession>F4R8J4</accession>
<dbReference type="KEGG" id="mlr:MELLADRAFT_59706"/>
<dbReference type="GeneID" id="18929406"/>
<dbReference type="RefSeq" id="XP_007405225.1">
    <property type="nucleotide sequence ID" value="XM_007405163.1"/>
</dbReference>
<sequence length="483" mass="55055">MNPEIRTNPLDLMGLLKKYCYKTQKVVRVNHPSDGTEGVQEAGNSSNDSDRSTDLSLLFPDFQFTQIGPMNPEKRSNPLDLMNFPRRFHYKTRKVVTMSSPSDDTKGVPGASNSSEDSDSSDHLTFGFGHVFYSDRSKDPKTQSPDSRARRIGQMNPERRSNPLDLMDMSKKYRSKPRKVVRIILPSDDTEEVPEAGNSLNDVPVADNSSNDSDRTIDTTSSNTTRTGCLPSRIGDITRSSRLCEIPHDAQYYHAVDYHTRKNRSFQDIERPKLQFYAAGTKTVISKGATRPDDPLPNRRVWSIFRDKPHPIINRPGTPKKTSEDAMGSLVQAPRMFLESPTLWLSMNRWMCSPKSEFDLLAGYVCPDAVKPRLEEDAARLFKKVRWEMTNDDLLVYFSELIERYRDKTVKNYPIYYTLLKRTCTSNPSPTTLNTGGTSSQLQLQLDRSELHCLTFALWRTVFNYTVPLIMDISLLVFPKKLP</sequence>
<feature type="region of interest" description="Disordered" evidence="1">
    <location>
        <begin position="185"/>
        <end position="230"/>
    </location>
</feature>